<reference evidence="1 2" key="1">
    <citation type="journal article" date="2016" name="Nat. Microbiol.">
        <title>The Mouse Intestinal Bacterial Collection (miBC) provides host-specific insight into cultured diversity and functional potential of the gut microbiota.</title>
        <authorList>
            <person name="Lagkouvardos I."/>
            <person name="Pukall R."/>
            <person name="Abt B."/>
            <person name="Foesel B.U."/>
            <person name="Meier-Kolthoff J.P."/>
            <person name="Kumar N."/>
            <person name="Bresciani A."/>
            <person name="Martinez I."/>
            <person name="Just S."/>
            <person name="Ziegler C."/>
            <person name="Brugiroux S."/>
            <person name="Garzetti D."/>
            <person name="Wenning M."/>
            <person name="Bui T.P."/>
            <person name="Wang J."/>
            <person name="Hugenholtz F."/>
            <person name="Plugge C.M."/>
            <person name="Peterson D.A."/>
            <person name="Hornef M.W."/>
            <person name="Baines J.F."/>
            <person name="Smidt H."/>
            <person name="Walter J."/>
            <person name="Kristiansen K."/>
            <person name="Nielsen H.B."/>
            <person name="Haller D."/>
            <person name="Overmann J."/>
            <person name="Stecher B."/>
            <person name="Clavel T."/>
        </authorList>
    </citation>
    <scope>NUCLEOTIDE SEQUENCE [LARGE SCALE GENOMIC DNA]</scope>
    <source>
        <strain evidence="1 2">DSM 28560</strain>
    </source>
</reference>
<dbReference type="Pfam" id="PF13783">
    <property type="entry name" value="DUF4177"/>
    <property type="match status" value="1"/>
</dbReference>
<organism evidence="1 2">
    <name type="scientific">Extibacter muris</name>
    <dbReference type="NCBI Taxonomy" id="1796622"/>
    <lineage>
        <taxon>Bacteria</taxon>
        <taxon>Bacillati</taxon>
        <taxon>Bacillota</taxon>
        <taxon>Clostridia</taxon>
        <taxon>Lachnospirales</taxon>
        <taxon>Lachnospiraceae</taxon>
        <taxon>Extibacter</taxon>
    </lineage>
</organism>
<proteinExistence type="predicted"/>
<protein>
    <submittedName>
        <fullName evidence="1">DUF4177 domain-containing protein</fullName>
    </submittedName>
</protein>
<gene>
    <name evidence="1" type="ORF">E1963_16790</name>
</gene>
<sequence>MAKYECAMCGKTLGLMETISREFQDDKNRGLCPKCHRYFVNTVKKRLDEMNDSIGYNSVKQSILEQIRAENGNSGYEYVEDYFKYQEAQNLKEENARWEACPVCGKIRDPQEDICGTCGYIYTDIKGLSNEDYVKAAKTRFEQYRRNPLYEYKVEVVQDSALTGAFKKTDIQNVLAVYALDGWRLHTAVTNELGKMVLSAAGIGTNATVDQMILIFERCIKDRTLE</sequence>
<evidence type="ECO:0000313" key="2">
    <source>
        <dbReference type="Proteomes" id="UP000295710"/>
    </source>
</evidence>
<dbReference type="Proteomes" id="UP000295710">
    <property type="component" value="Unassembled WGS sequence"/>
</dbReference>
<dbReference type="InterPro" id="IPR025234">
    <property type="entry name" value="YjzH-like"/>
</dbReference>
<dbReference type="RefSeq" id="WP_132280507.1">
    <property type="nucleotide sequence ID" value="NZ_JAOBST010000115.1"/>
</dbReference>
<dbReference type="EMBL" id="SMMX01000020">
    <property type="protein sequence ID" value="TDA20477.1"/>
    <property type="molecule type" value="Genomic_DNA"/>
</dbReference>
<accession>A0A4R4FAE3</accession>
<keyword evidence="2" id="KW-1185">Reference proteome</keyword>
<evidence type="ECO:0000313" key="1">
    <source>
        <dbReference type="EMBL" id="TDA20477.1"/>
    </source>
</evidence>
<comment type="caution">
    <text evidence="1">The sequence shown here is derived from an EMBL/GenBank/DDBJ whole genome shotgun (WGS) entry which is preliminary data.</text>
</comment>
<name>A0A4R4FAE3_9FIRM</name>
<dbReference type="AlphaFoldDB" id="A0A4R4FAE3"/>